<evidence type="ECO:0000313" key="4">
    <source>
        <dbReference type="EMBL" id="MCK2221090.1"/>
    </source>
</evidence>
<feature type="region of interest" description="Disordered" evidence="2">
    <location>
        <begin position="318"/>
        <end position="338"/>
    </location>
</feature>
<organism evidence="4 5">
    <name type="scientific">Actinomadura luzonensis</name>
    <dbReference type="NCBI Taxonomy" id="2805427"/>
    <lineage>
        <taxon>Bacteria</taxon>
        <taxon>Bacillati</taxon>
        <taxon>Actinomycetota</taxon>
        <taxon>Actinomycetes</taxon>
        <taxon>Streptosporangiales</taxon>
        <taxon>Thermomonosporaceae</taxon>
        <taxon>Actinomadura</taxon>
    </lineage>
</organism>
<evidence type="ECO:0000256" key="2">
    <source>
        <dbReference type="SAM" id="MobiDB-lite"/>
    </source>
</evidence>
<feature type="domain" description="NAD-dependent epimerase/dehydratase" evidence="3">
    <location>
        <begin position="7"/>
        <end position="236"/>
    </location>
</feature>
<evidence type="ECO:0000256" key="1">
    <source>
        <dbReference type="ARBA" id="ARBA00007637"/>
    </source>
</evidence>
<protein>
    <submittedName>
        <fullName evidence="4">NAD(P)-dependent oxidoreductase</fullName>
    </submittedName>
</protein>
<dbReference type="Pfam" id="PF01370">
    <property type="entry name" value="Epimerase"/>
    <property type="match status" value="1"/>
</dbReference>
<dbReference type="RefSeq" id="WP_242380806.1">
    <property type="nucleotide sequence ID" value="NZ_JAKRKC020000003.1"/>
</dbReference>
<comment type="similarity">
    <text evidence="1">Belongs to the NAD(P)-dependent epimerase/dehydratase family.</text>
</comment>
<dbReference type="SUPFAM" id="SSF51735">
    <property type="entry name" value="NAD(P)-binding Rossmann-fold domains"/>
    <property type="match status" value="1"/>
</dbReference>
<dbReference type="PANTHER" id="PTHR43000">
    <property type="entry name" value="DTDP-D-GLUCOSE 4,6-DEHYDRATASE-RELATED"/>
    <property type="match status" value="1"/>
</dbReference>
<reference evidence="4 5" key="1">
    <citation type="submission" date="2022-04" db="EMBL/GenBank/DDBJ databases">
        <title>Genome draft of Actinomadura sp. ATCC 31491.</title>
        <authorList>
            <person name="Shi X."/>
            <person name="Du Y."/>
        </authorList>
    </citation>
    <scope>NUCLEOTIDE SEQUENCE [LARGE SCALE GENOMIC DNA]</scope>
    <source>
        <strain evidence="4 5">ATCC 31491</strain>
    </source>
</reference>
<name>A0ABT0G914_9ACTN</name>
<dbReference type="InterPro" id="IPR001509">
    <property type="entry name" value="Epimerase_deHydtase"/>
</dbReference>
<dbReference type="Gene3D" id="3.40.50.720">
    <property type="entry name" value="NAD(P)-binding Rossmann-like Domain"/>
    <property type="match status" value="1"/>
</dbReference>
<proteinExistence type="inferred from homology"/>
<dbReference type="EMBL" id="JAKRKC020000003">
    <property type="protein sequence ID" value="MCK2221090.1"/>
    <property type="molecule type" value="Genomic_DNA"/>
</dbReference>
<evidence type="ECO:0000259" key="3">
    <source>
        <dbReference type="Pfam" id="PF01370"/>
    </source>
</evidence>
<sequence>MNSPGRVLVLGGTGFIGGHLCTAFAQAGDDVLAVASGPVTAPPVPLLALDLLELAVPDLTALLITERATAVVNATGAVWGATDEDMTAVHAVLVERLVAAAADVPWRPRLIQLGSMYEYGPVPQGRPVDEATDTRPVSWYGSTKLRGSRAVLAASRQGRVNGLVLRVSNTIGPGVPRDSLLGRTCEQLLAAGGDGPAVLHFTPLQDERDFVDISDVVRAVRAAVAAPVSGQVLNIGGGRVVGVRRLVEMLIAVSGIAAHVVETAPPDEESRAVRSVGLGWVQADISAARRLLGWAPQRPLEESLHAIWHAAAIGAARRASTRPSTPAPGTVAAMNDGR</sequence>
<comment type="caution">
    <text evidence="4">The sequence shown here is derived from an EMBL/GenBank/DDBJ whole genome shotgun (WGS) entry which is preliminary data.</text>
</comment>
<dbReference type="CDD" id="cd08946">
    <property type="entry name" value="SDR_e"/>
    <property type="match status" value="1"/>
</dbReference>
<gene>
    <name evidence="4" type="ORF">MF672_045910</name>
</gene>
<keyword evidence="5" id="KW-1185">Reference proteome</keyword>
<dbReference type="InterPro" id="IPR036291">
    <property type="entry name" value="NAD(P)-bd_dom_sf"/>
</dbReference>
<accession>A0ABT0G914</accession>
<dbReference type="Proteomes" id="UP001317259">
    <property type="component" value="Unassembled WGS sequence"/>
</dbReference>
<evidence type="ECO:0000313" key="5">
    <source>
        <dbReference type="Proteomes" id="UP001317259"/>
    </source>
</evidence>